<dbReference type="InterPro" id="IPR007896">
    <property type="entry name" value="BTP_bacteria"/>
</dbReference>
<accession>A0A2T3KP15</accession>
<dbReference type="RefSeq" id="WP_036795270.1">
    <property type="nucleotide sequence ID" value="NZ_LN794352.1"/>
</dbReference>
<reference evidence="1 2" key="1">
    <citation type="submission" date="2018-01" db="EMBL/GenBank/DDBJ databases">
        <title>Whole genome sequencing of Histamine producing bacteria.</title>
        <authorList>
            <person name="Butler K."/>
        </authorList>
    </citation>
    <scope>NUCLEOTIDE SEQUENCE [LARGE SCALE GENOMIC DNA]</scope>
    <source>
        <strain evidence="1 2">FS-7.2</strain>
    </source>
</reference>
<dbReference type="Proteomes" id="UP000241426">
    <property type="component" value="Unassembled WGS sequence"/>
</dbReference>
<dbReference type="NCBIfam" id="NF033664">
    <property type="entry name" value="PACE_transport"/>
    <property type="match status" value="1"/>
</dbReference>
<sequence length="136" mass="15684">MRTTFDRIRHAIGFEVIGLLLMVGILSQFGFELGHVGAVGVFFSIVATLWNYVYNQWFDNFMQQKYSTTQKTVRIRLLHSLGFEAGLLVVTIPVLAWVLNVSLWHAFVLDIGMVVFYLFYAYGYNLIYDRIYPISG</sequence>
<dbReference type="GeneID" id="29943961"/>
<evidence type="ECO:0000313" key="2">
    <source>
        <dbReference type="Proteomes" id="UP000241426"/>
    </source>
</evidence>
<protein>
    <submittedName>
        <fullName evidence="1">Transporter</fullName>
    </submittedName>
</protein>
<comment type="caution">
    <text evidence="1">The sequence shown here is derived from an EMBL/GenBank/DDBJ whole genome shotgun (WGS) entry which is preliminary data.</text>
</comment>
<dbReference type="eggNOG" id="COG4125">
    <property type="taxonomic scope" value="Bacteria"/>
</dbReference>
<proteinExistence type="predicted"/>
<evidence type="ECO:0000313" key="1">
    <source>
        <dbReference type="EMBL" id="PSV01806.1"/>
    </source>
</evidence>
<dbReference type="Pfam" id="PF05232">
    <property type="entry name" value="BTP"/>
    <property type="match status" value="2"/>
</dbReference>
<organism evidence="1 2">
    <name type="scientific">Photobacterium kishitanii</name>
    <dbReference type="NCBI Taxonomy" id="318456"/>
    <lineage>
        <taxon>Bacteria</taxon>
        <taxon>Pseudomonadati</taxon>
        <taxon>Pseudomonadota</taxon>
        <taxon>Gammaproteobacteria</taxon>
        <taxon>Vibrionales</taxon>
        <taxon>Vibrionaceae</taxon>
        <taxon>Photobacterium</taxon>
    </lineage>
</organism>
<dbReference type="EMBL" id="PYNF01000001">
    <property type="protein sequence ID" value="PSV01806.1"/>
    <property type="molecule type" value="Genomic_DNA"/>
</dbReference>
<gene>
    <name evidence="1" type="ORF">C9J27_01720</name>
</gene>
<accession>A0A0B7J953</accession>
<dbReference type="InterPro" id="IPR058208">
    <property type="entry name" value="PACE"/>
</dbReference>
<name>A0A0B7J953_9GAMM</name>
<dbReference type="AlphaFoldDB" id="A0A0B7J953"/>